<feature type="region of interest" description="Disordered" evidence="3">
    <location>
        <begin position="1"/>
        <end position="32"/>
    </location>
</feature>
<dbReference type="EMBL" id="JAYKXP010000040">
    <property type="protein sequence ID" value="KAK7039102.1"/>
    <property type="molecule type" value="Genomic_DNA"/>
</dbReference>
<feature type="domain" description="Major facilitator superfamily (MFS) profile" evidence="5">
    <location>
        <begin position="244"/>
        <end position="430"/>
    </location>
</feature>
<dbReference type="PROSITE" id="PS50850">
    <property type="entry name" value="MFS"/>
    <property type="match status" value="1"/>
</dbReference>
<feature type="transmembrane region" description="Helical" evidence="4">
    <location>
        <begin position="279"/>
        <end position="296"/>
    </location>
</feature>
<evidence type="ECO:0000313" key="7">
    <source>
        <dbReference type="Proteomes" id="UP001383192"/>
    </source>
</evidence>
<evidence type="ECO:0000259" key="5">
    <source>
        <dbReference type="PROSITE" id="PS50850"/>
    </source>
</evidence>
<feature type="transmembrane region" description="Helical" evidence="4">
    <location>
        <begin position="42"/>
        <end position="63"/>
    </location>
</feature>
<proteinExistence type="inferred from homology"/>
<gene>
    <name evidence="6" type="ORF">VNI00_010282</name>
</gene>
<feature type="transmembrane region" description="Helical" evidence="4">
    <location>
        <begin position="83"/>
        <end position="100"/>
    </location>
</feature>
<dbReference type="InterPro" id="IPR020846">
    <property type="entry name" value="MFS_dom"/>
</dbReference>
<dbReference type="InterPro" id="IPR050327">
    <property type="entry name" value="Proton-linked_MCT"/>
</dbReference>
<evidence type="ECO:0000313" key="6">
    <source>
        <dbReference type="EMBL" id="KAK7039102.1"/>
    </source>
</evidence>
<feature type="compositionally biased region" description="Basic and acidic residues" evidence="3">
    <location>
        <begin position="14"/>
        <end position="23"/>
    </location>
</feature>
<feature type="transmembrane region" description="Helical" evidence="4">
    <location>
        <begin position="245"/>
        <end position="267"/>
    </location>
</feature>
<dbReference type="AlphaFoldDB" id="A0AAW0CGE4"/>
<dbReference type="InterPro" id="IPR036259">
    <property type="entry name" value="MFS_trans_sf"/>
</dbReference>
<comment type="caution">
    <text evidence="6">The sequence shown here is derived from an EMBL/GenBank/DDBJ whole genome shotgun (WGS) entry which is preliminary data.</text>
</comment>
<reference evidence="6 7" key="1">
    <citation type="submission" date="2024-01" db="EMBL/GenBank/DDBJ databases">
        <title>A draft genome for a cacao thread blight-causing isolate of Paramarasmius palmivorus.</title>
        <authorList>
            <person name="Baruah I.K."/>
            <person name="Bukari Y."/>
            <person name="Amoako-Attah I."/>
            <person name="Meinhardt L.W."/>
            <person name="Bailey B.A."/>
            <person name="Cohen S.P."/>
        </authorList>
    </citation>
    <scope>NUCLEOTIDE SEQUENCE [LARGE SCALE GENOMIC DNA]</scope>
    <source>
        <strain evidence="6 7">GH-12</strain>
    </source>
</reference>
<dbReference type="SUPFAM" id="SSF103473">
    <property type="entry name" value="MFS general substrate transporter"/>
    <property type="match status" value="1"/>
</dbReference>
<feature type="transmembrane region" description="Helical" evidence="4">
    <location>
        <begin position="112"/>
        <end position="129"/>
    </location>
</feature>
<feature type="transmembrane region" description="Helical" evidence="4">
    <location>
        <begin position="308"/>
        <end position="328"/>
    </location>
</feature>
<feature type="transmembrane region" description="Helical" evidence="4">
    <location>
        <begin position="402"/>
        <end position="422"/>
    </location>
</feature>
<evidence type="ECO:0000256" key="4">
    <source>
        <dbReference type="SAM" id="Phobius"/>
    </source>
</evidence>
<feature type="transmembrane region" description="Helical" evidence="4">
    <location>
        <begin position="169"/>
        <end position="189"/>
    </location>
</feature>
<evidence type="ECO:0000256" key="1">
    <source>
        <dbReference type="ARBA" id="ARBA00004141"/>
    </source>
</evidence>
<evidence type="ECO:0000256" key="2">
    <source>
        <dbReference type="ARBA" id="ARBA00006727"/>
    </source>
</evidence>
<evidence type="ECO:0000256" key="3">
    <source>
        <dbReference type="SAM" id="MobiDB-lite"/>
    </source>
</evidence>
<name>A0AAW0CGE4_9AGAR</name>
<sequence length="430" mass="46011">MSSAIPSVSQPTIDGKKDAHEKNVPSSSEPDYIDYPDGGTRAWLIVIGTFLARFATFGFVNSWGVFQSYYEENLLRGTSPSTIAWIGSVQYSLCFLPGLVTGRLLDIGIFKIPLAIASAVIVACCFIIAECTQYWQLLLCQGFALGLASGAVFVPSMGVIAHWFKHRRGLALGVTGAGSSVGATILPIAARRLIPQVGFPWTMRIIGFILLFVLLVPNLTLDRRLPPARVTGGLLNLKAFKSPPLAVYSFAIWVSFLGLSTVLTYIDIGAVKHGISPDFSFYLVSITNAASGFGRISSGIVMDRLGPINYFVPMSFIAAVLTYAWPFARNIGSLVVVSIVYGFCSGAFVSSFLMPVYEMGETSDIGRRTGMVMSIASIGALVGSPISGAISQSAGGFEAVGYYAGTMILFAAFLMAVTKYLVLRSLKGKL</sequence>
<dbReference type="InterPro" id="IPR011701">
    <property type="entry name" value="MFS"/>
</dbReference>
<dbReference type="PANTHER" id="PTHR11360:SF234">
    <property type="entry name" value="MFS-TYPE TRANSPORTER DBAD-RELATED"/>
    <property type="match status" value="1"/>
</dbReference>
<feature type="compositionally biased region" description="Polar residues" evidence="3">
    <location>
        <begin position="1"/>
        <end position="12"/>
    </location>
</feature>
<dbReference type="Pfam" id="PF07690">
    <property type="entry name" value="MFS_1"/>
    <property type="match status" value="1"/>
</dbReference>
<keyword evidence="7" id="KW-1185">Reference proteome</keyword>
<comment type="subcellular location">
    <subcellularLocation>
        <location evidence="1">Membrane</location>
        <topology evidence="1">Multi-pass membrane protein</topology>
    </subcellularLocation>
</comment>
<accession>A0AAW0CGE4</accession>
<organism evidence="6 7">
    <name type="scientific">Paramarasmius palmivorus</name>
    <dbReference type="NCBI Taxonomy" id="297713"/>
    <lineage>
        <taxon>Eukaryota</taxon>
        <taxon>Fungi</taxon>
        <taxon>Dikarya</taxon>
        <taxon>Basidiomycota</taxon>
        <taxon>Agaricomycotina</taxon>
        <taxon>Agaricomycetes</taxon>
        <taxon>Agaricomycetidae</taxon>
        <taxon>Agaricales</taxon>
        <taxon>Marasmiineae</taxon>
        <taxon>Marasmiaceae</taxon>
        <taxon>Paramarasmius</taxon>
    </lineage>
</organism>
<dbReference type="Proteomes" id="UP001383192">
    <property type="component" value="Unassembled WGS sequence"/>
</dbReference>
<feature type="transmembrane region" description="Helical" evidence="4">
    <location>
        <begin position="334"/>
        <end position="357"/>
    </location>
</feature>
<protein>
    <recommendedName>
        <fullName evidence="5">Major facilitator superfamily (MFS) profile domain-containing protein</fullName>
    </recommendedName>
</protein>
<dbReference type="GO" id="GO:0016020">
    <property type="term" value="C:membrane"/>
    <property type="evidence" value="ECO:0007669"/>
    <property type="project" value="UniProtKB-SubCell"/>
</dbReference>
<feature type="transmembrane region" description="Helical" evidence="4">
    <location>
        <begin position="201"/>
        <end position="221"/>
    </location>
</feature>
<dbReference type="PANTHER" id="PTHR11360">
    <property type="entry name" value="MONOCARBOXYLATE TRANSPORTER"/>
    <property type="match status" value="1"/>
</dbReference>
<keyword evidence="4" id="KW-0472">Membrane</keyword>
<keyword evidence="4" id="KW-0812">Transmembrane</keyword>
<comment type="similarity">
    <text evidence="2">Belongs to the major facilitator superfamily. Monocarboxylate porter (TC 2.A.1.13) family.</text>
</comment>
<feature type="transmembrane region" description="Helical" evidence="4">
    <location>
        <begin position="369"/>
        <end position="390"/>
    </location>
</feature>
<feature type="transmembrane region" description="Helical" evidence="4">
    <location>
        <begin position="135"/>
        <end position="157"/>
    </location>
</feature>
<dbReference type="Gene3D" id="1.20.1250.20">
    <property type="entry name" value="MFS general substrate transporter like domains"/>
    <property type="match status" value="2"/>
</dbReference>
<dbReference type="GO" id="GO:0022857">
    <property type="term" value="F:transmembrane transporter activity"/>
    <property type="evidence" value="ECO:0007669"/>
    <property type="project" value="InterPro"/>
</dbReference>
<keyword evidence="4" id="KW-1133">Transmembrane helix</keyword>